<comment type="similarity">
    <text evidence="1">Belongs to the ice-binding protein family.</text>
</comment>
<evidence type="ECO:0000313" key="5">
    <source>
        <dbReference type="EMBL" id="SOE72268.1"/>
    </source>
</evidence>
<dbReference type="RefSeq" id="WP_143544721.1">
    <property type="nucleotide sequence ID" value="NZ_BMLC01000004.1"/>
</dbReference>
<feature type="domain" description="Bacterial Ig-like" evidence="4">
    <location>
        <begin position="459"/>
        <end position="534"/>
    </location>
</feature>
<evidence type="ECO:0000256" key="3">
    <source>
        <dbReference type="SAM" id="SignalP"/>
    </source>
</evidence>
<protein>
    <recommendedName>
        <fullName evidence="4">Bacterial Ig-like domain-containing protein</fullName>
    </recommendedName>
</protein>
<evidence type="ECO:0000256" key="1">
    <source>
        <dbReference type="ARBA" id="ARBA00005445"/>
    </source>
</evidence>
<dbReference type="GO" id="GO:0005975">
    <property type="term" value="P:carbohydrate metabolic process"/>
    <property type="evidence" value="ECO:0007669"/>
    <property type="project" value="UniProtKB-ARBA"/>
</dbReference>
<evidence type="ECO:0000259" key="4">
    <source>
        <dbReference type="Pfam" id="PF19077"/>
    </source>
</evidence>
<dbReference type="EMBL" id="OCST01000005">
    <property type="protein sequence ID" value="SOE72268.1"/>
    <property type="molecule type" value="Genomic_DNA"/>
</dbReference>
<dbReference type="Proteomes" id="UP000219440">
    <property type="component" value="Unassembled WGS sequence"/>
</dbReference>
<proteinExistence type="inferred from homology"/>
<sequence>MKTKLLTLVTALIAVGLLATASPAFSYWTGSGVGAGSAETGRLQPPTAVIVPAYASSAVPVSWTAASGVIVPSGYVVTRRSGTTTTPACGSDARNLIATTSCTDLVPADGSFTYTVTSIYRSWTAAGTPSGAVAVAVAAKLAFGASLGDTADGTIITPAVTVVVQSADGSAVMTSGTPVVLSTGSNPSSGTLGGTLTAFTDSNGIATFADISIDAPGVGYTLVAASGTLAPATSSPFSVTPPALAGIFLGRAAPYSALGSTATNTSVSALSGDLGVDPTPLVTGFPDGTVQGETHAGDAIASGAHADRAAAYADAASRTPTTTFAGDQIGATFTAGVHSTKAAFELSAGGIVTLDGQNNPNAIFIFQIDAALNTAAGSRIELINGAKASNVFWQANGAVGTGANSFFSGTILAHGAITIGADAKLIGRALGSGALTLASNTIRFTVDLPPAITITGGSSAVASSNAPTFAGTSTAAAGQIVSLLVSGQTLNSTVGADGSWSVTIAPLPPGTHNVLVRVRDAAGNAATARQEVTVP</sequence>
<dbReference type="InterPro" id="IPR044016">
    <property type="entry name" value="Big_13"/>
</dbReference>
<dbReference type="InterPro" id="IPR021884">
    <property type="entry name" value="Ice-bd_prot"/>
</dbReference>
<dbReference type="Pfam" id="PF19077">
    <property type="entry name" value="Big_13"/>
    <property type="match status" value="1"/>
</dbReference>
<accession>A0A2C9A0H3</accession>
<keyword evidence="2 3" id="KW-0732">Signal</keyword>
<feature type="signal peptide" evidence="3">
    <location>
        <begin position="1"/>
        <end position="26"/>
    </location>
</feature>
<name>A0A2C9A0H3_9MICO</name>
<dbReference type="InterPro" id="IPR013783">
    <property type="entry name" value="Ig-like_fold"/>
</dbReference>
<dbReference type="AlphaFoldDB" id="A0A2C9A0H3"/>
<organism evidence="5 6">
    <name type="scientific">Salinibacterium xinjiangense</name>
    <dbReference type="NCBI Taxonomy" id="386302"/>
    <lineage>
        <taxon>Bacteria</taxon>
        <taxon>Bacillati</taxon>
        <taxon>Actinomycetota</taxon>
        <taxon>Actinomycetes</taxon>
        <taxon>Micrococcales</taxon>
        <taxon>Microbacteriaceae</taxon>
        <taxon>Salinibacterium</taxon>
    </lineage>
</organism>
<evidence type="ECO:0000256" key="2">
    <source>
        <dbReference type="ARBA" id="ARBA00022729"/>
    </source>
</evidence>
<dbReference type="Gene3D" id="2.60.40.10">
    <property type="entry name" value="Immunoglobulins"/>
    <property type="match status" value="1"/>
</dbReference>
<gene>
    <name evidence="5" type="ORF">SAMN06296378_2436</name>
</gene>
<reference evidence="5 6" key="1">
    <citation type="submission" date="2017-09" db="EMBL/GenBank/DDBJ databases">
        <authorList>
            <person name="Ehlers B."/>
            <person name="Leendertz F.H."/>
        </authorList>
    </citation>
    <scope>NUCLEOTIDE SEQUENCE [LARGE SCALE GENOMIC DNA]</scope>
    <source>
        <strain evidence="5 6">CGMCC 1.05381</strain>
    </source>
</reference>
<evidence type="ECO:0000313" key="6">
    <source>
        <dbReference type="Proteomes" id="UP000219440"/>
    </source>
</evidence>
<feature type="chain" id="PRO_5012044721" description="Bacterial Ig-like domain-containing protein" evidence="3">
    <location>
        <begin position="27"/>
        <end position="535"/>
    </location>
</feature>
<dbReference type="Pfam" id="PF11999">
    <property type="entry name" value="Ice_binding"/>
    <property type="match status" value="1"/>
</dbReference>
<keyword evidence="6" id="KW-1185">Reference proteome</keyword>
<dbReference type="OrthoDB" id="2082707at2"/>